<comment type="similarity">
    <text evidence="1 8">Belongs to the WD repeat EIF2A family.</text>
</comment>
<dbReference type="GO" id="GO:0043022">
    <property type="term" value="F:ribosome binding"/>
    <property type="evidence" value="ECO:0007669"/>
    <property type="project" value="UniProtKB-UniRule"/>
</dbReference>
<keyword evidence="6 8" id="KW-0810">Translation regulation</keyword>
<evidence type="ECO:0000256" key="8">
    <source>
        <dbReference type="PIRNR" id="PIRNR017222"/>
    </source>
</evidence>
<keyword evidence="3 8" id="KW-0396">Initiation factor</keyword>
<proteinExistence type="inferred from homology"/>
<comment type="function">
    <text evidence="8">Functions in the early steps of protein synthesis of a small number of specific mRNAs. Acts by directing the binding of methionyl-tRNAi to 40S ribosomal subunits. In contrast to the eIF-2 complex, it binds methionyl-tRNAi to 40S subunits in a codon-dependent manner, whereas the eIF-2 complex binds methionyl-tRNAi to 40S subunits in a GTP-dependent manner.</text>
</comment>
<dbReference type="InterPro" id="IPR015943">
    <property type="entry name" value="WD40/YVTN_repeat-like_dom_sf"/>
</dbReference>
<evidence type="ECO:0000256" key="3">
    <source>
        <dbReference type="ARBA" id="ARBA00022540"/>
    </source>
</evidence>
<dbReference type="SUPFAM" id="SSF82171">
    <property type="entry name" value="DPP6 N-terminal domain-like"/>
    <property type="match status" value="1"/>
</dbReference>
<evidence type="ECO:0000313" key="13">
    <source>
        <dbReference type="Proteomes" id="UP001218188"/>
    </source>
</evidence>
<dbReference type="GO" id="GO:0003729">
    <property type="term" value="F:mRNA binding"/>
    <property type="evidence" value="ECO:0007669"/>
    <property type="project" value="TreeGrafter"/>
</dbReference>
<keyword evidence="9" id="KW-0175">Coiled coil</keyword>
<dbReference type="InterPro" id="IPR011387">
    <property type="entry name" value="TIF2A"/>
</dbReference>
<keyword evidence="4" id="KW-0853">WD repeat</keyword>
<feature type="region of interest" description="Disordered" evidence="10">
    <location>
        <begin position="466"/>
        <end position="641"/>
    </location>
</feature>
<evidence type="ECO:0000259" key="11">
    <source>
        <dbReference type="Pfam" id="PF08662"/>
    </source>
</evidence>
<dbReference type="Proteomes" id="UP001218188">
    <property type="component" value="Unassembled WGS sequence"/>
</dbReference>
<keyword evidence="5" id="KW-0677">Repeat</keyword>
<evidence type="ECO:0000313" key="12">
    <source>
        <dbReference type="EMBL" id="KAJ7041953.1"/>
    </source>
</evidence>
<evidence type="ECO:0000256" key="5">
    <source>
        <dbReference type="ARBA" id="ARBA00022737"/>
    </source>
</evidence>
<feature type="coiled-coil region" evidence="9">
    <location>
        <begin position="669"/>
        <end position="696"/>
    </location>
</feature>
<feature type="compositionally biased region" description="Gly residues" evidence="10">
    <location>
        <begin position="592"/>
        <end position="604"/>
    </location>
</feature>
<sequence>MARSFIKDVFRAQKSIGLVGGSPDYIVAPNFEVPEVPTRIYHYSADGRLYAYALPNVVRIFEAEGAQLLQDLPIPNVVDVKFSPRGTYISTWERPVKLEDGSQHKNLRVFSSSTGEELIAFTQKSQDGWDLQYTISESHAIRLVGSEIQVFRPAEWSKGIVDKLKVEGATSISLSPGLNPSVAVFVAEKKGAPASIRIYGLLSLNSPPTCQKTFFKADRSQIKWNDLGTQVLLLTQTEVDNSNKSYYGETGMYLLSAAGNFDCRVTLDKEGPIHDFAWSPTSKEFGVVYGFMPAKTMLFDQRVRTIYDFGASPHNFISFNPQGRLIALAGFGNLAGKMDIIDRRTFAKVCTIDAPNTSYCDWSPDGRFLMTATLSPRLRVDNGIKIYHCSGALMHVQLIEELYQASWRPTPVDKVAPFAQALPTAPAPSASVQEFAAVAKPVPTRPAGAYRPPGARGLATPAIFKREDEGGAARVPTNGTATPPRGYNRSPAPGAGPGGQNGGGYQNGGGNGGGPYNREREGGYGGGQQNGNRRHVPGAPHTPSPGPEGPGGEKKNRKRKGKKDGEEGQAGQGQHQGPNPNNQKRKERGERNGNGNGSGGGSGEQVGEDAAAGRPSIEVTTPNDESVAAPNGKLHNGNADGTLFIPPPGLEIDGESPLTSGLDSALDPVAKKARNLNKKLKAIDELKEKAKRGERLEATQLKKMDGEAEIRKELASLGA</sequence>
<dbReference type="GO" id="GO:0022627">
    <property type="term" value="C:cytosolic small ribosomal subunit"/>
    <property type="evidence" value="ECO:0007669"/>
    <property type="project" value="TreeGrafter"/>
</dbReference>
<feature type="compositionally biased region" description="Gly residues" evidence="10">
    <location>
        <begin position="495"/>
        <end position="515"/>
    </location>
</feature>
<gene>
    <name evidence="12" type="ORF">C8F04DRAFT_1252434</name>
</gene>
<dbReference type="AlphaFoldDB" id="A0AAD6T9N0"/>
<reference evidence="12" key="1">
    <citation type="submission" date="2023-03" db="EMBL/GenBank/DDBJ databases">
        <title>Massive genome expansion in bonnet fungi (Mycena s.s.) driven by repeated elements and novel gene families across ecological guilds.</title>
        <authorList>
            <consortium name="Lawrence Berkeley National Laboratory"/>
            <person name="Harder C.B."/>
            <person name="Miyauchi S."/>
            <person name="Viragh M."/>
            <person name="Kuo A."/>
            <person name="Thoen E."/>
            <person name="Andreopoulos B."/>
            <person name="Lu D."/>
            <person name="Skrede I."/>
            <person name="Drula E."/>
            <person name="Henrissat B."/>
            <person name="Morin E."/>
            <person name="Kohler A."/>
            <person name="Barry K."/>
            <person name="LaButti K."/>
            <person name="Morin E."/>
            <person name="Salamov A."/>
            <person name="Lipzen A."/>
            <person name="Mereny Z."/>
            <person name="Hegedus B."/>
            <person name="Baldrian P."/>
            <person name="Stursova M."/>
            <person name="Weitz H."/>
            <person name="Taylor A."/>
            <person name="Grigoriev I.V."/>
            <person name="Nagy L.G."/>
            <person name="Martin F."/>
            <person name="Kauserud H."/>
        </authorList>
    </citation>
    <scope>NUCLEOTIDE SEQUENCE</scope>
    <source>
        <strain evidence="12">CBHHK200</strain>
    </source>
</reference>
<dbReference type="GO" id="GO:0006417">
    <property type="term" value="P:regulation of translation"/>
    <property type="evidence" value="ECO:0007669"/>
    <property type="project" value="UniProtKB-KW"/>
</dbReference>
<evidence type="ECO:0000256" key="9">
    <source>
        <dbReference type="SAM" id="Coils"/>
    </source>
</evidence>
<dbReference type="PIRSF" id="PIRSF017222">
    <property type="entry name" value="eIF2A"/>
    <property type="match status" value="1"/>
</dbReference>
<protein>
    <recommendedName>
        <fullName evidence="2 8">Eukaryotic translation initiation factor 2A</fullName>
        <shortName evidence="8">eIF-2A</shortName>
    </recommendedName>
</protein>
<dbReference type="Gene3D" id="2.130.10.10">
    <property type="entry name" value="YVTN repeat-like/Quinoprotein amine dehydrogenase"/>
    <property type="match status" value="1"/>
</dbReference>
<dbReference type="EMBL" id="JARJCM010000014">
    <property type="protein sequence ID" value="KAJ7041953.1"/>
    <property type="molecule type" value="Genomic_DNA"/>
</dbReference>
<dbReference type="GO" id="GO:0000049">
    <property type="term" value="F:tRNA binding"/>
    <property type="evidence" value="ECO:0007669"/>
    <property type="project" value="UniProtKB-UniRule"/>
</dbReference>
<name>A0AAD6T9N0_9AGAR</name>
<evidence type="ECO:0000256" key="6">
    <source>
        <dbReference type="ARBA" id="ARBA00022845"/>
    </source>
</evidence>
<keyword evidence="13" id="KW-1185">Reference proteome</keyword>
<evidence type="ECO:0000256" key="10">
    <source>
        <dbReference type="SAM" id="MobiDB-lite"/>
    </source>
</evidence>
<dbReference type="InterPro" id="IPR013979">
    <property type="entry name" value="TIF_beta_prop-like"/>
</dbReference>
<dbReference type="GO" id="GO:0003743">
    <property type="term" value="F:translation initiation factor activity"/>
    <property type="evidence" value="ECO:0007669"/>
    <property type="project" value="UniProtKB-UniRule"/>
</dbReference>
<comment type="caution">
    <text evidence="12">The sequence shown here is derived from an EMBL/GenBank/DDBJ whole genome shotgun (WGS) entry which is preliminary data.</text>
</comment>
<evidence type="ECO:0000256" key="1">
    <source>
        <dbReference type="ARBA" id="ARBA00009573"/>
    </source>
</evidence>
<evidence type="ECO:0000256" key="7">
    <source>
        <dbReference type="ARBA" id="ARBA00022917"/>
    </source>
</evidence>
<keyword evidence="7 8" id="KW-0648">Protein biosynthesis</keyword>
<dbReference type="PANTHER" id="PTHR13227">
    <property type="entry name" value="EUKARYOTIC TRANSLATION INITIATION FACTOR 2A"/>
    <property type="match status" value="1"/>
</dbReference>
<accession>A0AAD6T9N0</accession>
<organism evidence="12 13">
    <name type="scientific">Mycena alexandri</name>
    <dbReference type="NCBI Taxonomy" id="1745969"/>
    <lineage>
        <taxon>Eukaryota</taxon>
        <taxon>Fungi</taxon>
        <taxon>Dikarya</taxon>
        <taxon>Basidiomycota</taxon>
        <taxon>Agaricomycotina</taxon>
        <taxon>Agaricomycetes</taxon>
        <taxon>Agaricomycetidae</taxon>
        <taxon>Agaricales</taxon>
        <taxon>Marasmiineae</taxon>
        <taxon>Mycenaceae</taxon>
        <taxon>Mycena</taxon>
    </lineage>
</organism>
<dbReference type="PANTHER" id="PTHR13227:SF0">
    <property type="entry name" value="EUKARYOTIC TRANSLATION INITIATION FACTOR 2A"/>
    <property type="match status" value="1"/>
</dbReference>
<feature type="compositionally biased region" description="Low complexity" evidence="10">
    <location>
        <begin position="572"/>
        <end position="582"/>
    </location>
</feature>
<evidence type="ECO:0000256" key="4">
    <source>
        <dbReference type="ARBA" id="ARBA00022574"/>
    </source>
</evidence>
<feature type="domain" description="Translation initiation factor beta propellor-like" evidence="11">
    <location>
        <begin position="212"/>
        <end position="405"/>
    </location>
</feature>
<evidence type="ECO:0000256" key="2">
    <source>
        <dbReference type="ARBA" id="ARBA00013819"/>
    </source>
</evidence>
<dbReference type="Pfam" id="PF08662">
    <property type="entry name" value="eIF2A"/>
    <property type="match status" value="1"/>
</dbReference>